<dbReference type="SUPFAM" id="SSF52743">
    <property type="entry name" value="Subtilisin-like"/>
    <property type="match status" value="1"/>
</dbReference>
<keyword evidence="6" id="KW-0732">Signal</keyword>
<evidence type="ECO:0000259" key="7">
    <source>
        <dbReference type="Pfam" id="PF00082"/>
    </source>
</evidence>
<comment type="caution">
    <text evidence="8">The sequence shown here is derived from an EMBL/GenBank/DDBJ whole genome shotgun (WGS) entry which is preliminary data.</text>
</comment>
<dbReference type="AlphaFoldDB" id="A0A2N0P0M2"/>
<dbReference type="GO" id="GO:0004252">
    <property type="term" value="F:serine-type endopeptidase activity"/>
    <property type="evidence" value="ECO:0007669"/>
    <property type="project" value="InterPro"/>
</dbReference>
<evidence type="ECO:0000313" key="8">
    <source>
        <dbReference type="EMBL" id="PKC00377.1"/>
    </source>
</evidence>
<reference evidence="8 9" key="1">
    <citation type="submission" date="2016-04" db="EMBL/GenBank/DDBJ databases">
        <title>Genome analyses suggest a sexual origin of heterokaryosis in a supposedly ancient asexual fungus.</title>
        <authorList>
            <person name="Ropars J."/>
            <person name="Sedzielewska K."/>
            <person name="Noel J."/>
            <person name="Charron P."/>
            <person name="Farinelli L."/>
            <person name="Marton T."/>
            <person name="Kruger M."/>
            <person name="Pelin A."/>
            <person name="Brachmann A."/>
            <person name="Corradi N."/>
        </authorList>
    </citation>
    <scope>NUCLEOTIDE SEQUENCE [LARGE SCALE GENOMIC DNA]</scope>
    <source>
        <strain evidence="8 9">A5</strain>
    </source>
</reference>
<protein>
    <submittedName>
        <fullName evidence="8">Subtilisin-like protein</fullName>
    </submittedName>
</protein>
<proteinExistence type="inferred from homology"/>
<comment type="similarity">
    <text evidence="1 5">Belongs to the peptidase S8 family.</text>
</comment>
<keyword evidence="4" id="KW-0720">Serine protease</keyword>
<dbReference type="EMBL" id="LLXJ01001887">
    <property type="protein sequence ID" value="PKC00377.1"/>
    <property type="molecule type" value="Genomic_DNA"/>
</dbReference>
<dbReference type="PANTHER" id="PTHR43806:SF13">
    <property type="entry name" value="SUBTILASE-TYPE PROTEINASE RRT12"/>
    <property type="match status" value="1"/>
</dbReference>
<evidence type="ECO:0000256" key="3">
    <source>
        <dbReference type="ARBA" id="ARBA00022801"/>
    </source>
</evidence>
<evidence type="ECO:0000256" key="1">
    <source>
        <dbReference type="ARBA" id="ARBA00011073"/>
    </source>
</evidence>
<organism evidence="8 9">
    <name type="scientific">Rhizophagus irregularis</name>
    <dbReference type="NCBI Taxonomy" id="588596"/>
    <lineage>
        <taxon>Eukaryota</taxon>
        <taxon>Fungi</taxon>
        <taxon>Fungi incertae sedis</taxon>
        <taxon>Mucoromycota</taxon>
        <taxon>Glomeromycotina</taxon>
        <taxon>Glomeromycetes</taxon>
        <taxon>Glomerales</taxon>
        <taxon>Glomeraceae</taxon>
        <taxon>Rhizophagus</taxon>
    </lineage>
</organism>
<evidence type="ECO:0000313" key="9">
    <source>
        <dbReference type="Proteomes" id="UP000232722"/>
    </source>
</evidence>
<dbReference type="VEuPathDB" id="FungiDB:RhiirA1_541827"/>
<dbReference type="Pfam" id="PF00082">
    <property type="entry name" value="Peptidase_S8"/>
    <property type="match status" value="1"/>
</dbReference>
<feature type="signal peptide" evidence="6">
    <location>
        <begin position="1"/>
        <end position="21"/>
    </location>
</feature>
<dbReference type="InterPro" id="IPR000209">
    <property type="entry name" value="Peptidase_S8/S53_dom"/>
</dbReference>
<keyword evidence="3" id="KW-0378">Hydrolase</keyword>
<dbReference type="GO" id="GO:0005615">
    <property type="term" value="C:extracellular space"/>
    <property type="evidence" value="ECO:0007669"/>
    <property type="project" value="TreeGrafter"/>
</dbReference>
<dbReference type="PROSITE" id="PS51892">
    <property type="entry name" value="SUBTILASE"/>
    <property type="match status" value="1"/>
</dbReference>
<comment type="caution">
    <text evidence="5">Lacks conserved residue(s) required for the propagation of feature annotation.</text>
</comment>
<gene>
    <name evidence="8" type="ORF">RhiirA5_505214</name>
</gene>
<sequence>MFSKRILNILLILNLPYFIISAPLTSDDATCPNLSGTNEPLIDYNVVLKTDATNYDSVVKNHFEMLEKCLQRERHNVHELDFSSIKDNNNDFLKLVIPRINPQNEEFDVLIINYHIEMFSKRILNILLILNLPSFIISAPLTSDDATCPNLGGTNEPLIDYNVVLKTDATNYDSVVKNHFEMLEKCLQRERHNVHELDFSSIKDNNNVIFDFSVKGMIAGYTTKFTKSFVENYLSKLNDVAIVNENKVIEDPFENEVFKQAPFVRRAERPADKMPNLDRIDQENFPLDLKYIYPDSAGAGVDFQGRQGKTIVEKTFCNNPADDNGHGTNVASLVGGKTLGVASNANIIGVKITGNDCPLTSQNIINGITYVMQQKANDPGRKIVLNLSATSTDSAVGDAASKAVEAGIHFVVGAGNRNLDACGFFPGKVETVVTVTASKITTNQQDWITDWCNWGKCVTLFAPGENVPVAGIGNPSEIKLESGTSLSAPHVSGAIALMLANGDFTPEQSKAELLRIASKDKIQGLKYRPTANVLLRVPSP</sequence>
<evidence type="ECO:0000256" key="4">
    <source>
        <dbReference type="ARBA" id="ARBA00022825"/>
    </source>
</evidence>
<evidence type="ECO:0000256" key="6">
    <source>
        <dbReference type="SAM" id="SignalP"/>
    </source>
</evidence>
<dbReference type="InterPro" id="IPR023828">
    <property type="entry name" value="Peptidase_S8_Ser-AS"/>
</dbReference>
<dbReference type="VEuPathDB" id="FungiDB:RhiirFUN_001240"/>
<dbReference type="VEuPathDB" id="FungiDB:FUN_023054"/>
<keyword evidence="2" id="KW-0645">Protease</keyword>
<feature type="domain" description="Peptidase S8/S53" evidence="7">
    <location>
        <begin position="318"/>
        <end position="521"/>
    </location>
</feature>
<dbReference type="Proteomes" id="UP000232722">
    <property type="component" value="Unassembled WGS sequence"/>
</dbReference>
<dbReference type="InterPro" id="IPR036852">
    <property type="entry name" value="Peptidase_S8/S53_dom_sf"/>
</dbReference>
<dbReference type="GO" id="GO:0006508">
    <property type="term" value="P:proteolysis"/>
    <property type="evidence" value="ECO:0007669"/>
    <property type="project" value="UniProtKB-KW"/>
</dbReference>
<name>A0A2N0P0M2_9GLOM</name>
<dbReference type="PRINTS" id="PR00723">
    <property type="entry name" value="SUBTILISIN"/>
</dbReference>
<dbReference type="InterPro" id="IPR050131">
    <property type="entry name" value="Peptidase_S8_subtilisin-like"/>
</dbReference>
<dbReference type="Gene3D" id="3.40.50.200">
    <property type="entry name" value="Peptidase S8/S53 domain"/>
    <property type="match status" value="1"/>
</dbReference>
<dbReference type="InterPro" id="IPR015500">
    <property type="entry name" value="Peptidase_S8_subtilisin-rel"/>
</dbReference>
<reference evidence="8 9" key="2">
    <citation type="submission" date="2017-09" db="EMBL/GenBank/DDBJ databases">
        <title>Extensive intraspecific genome diversity in a model arbuscular mycorrhizal fungus.</title>
        <authorList>
            <person name="Chen E.C."/>
            <person name="Morin E."/>
            <person name="Beaudet D."/>
            <person name="Noel J."/>
            <person name="Ndikumana S."/>
            <person name="Charron P."/>
            <person name="St-Onge C."/>
            <person name="Giorgi J."/>
            <person name="Grigoriev I.V."/>
            <person name="Roux C."/>
            <person name="Martin F.M."/>
            <person name="Corradi N."/>
        </authorList>
    </citation>
    <scope>NUCLEOTIDE SEQUENCE [LARGE SCALE GENOMIC DNA]</scope>
    <source>
        <strain evidence="8 9">A5</strain>
    </source>
</reference>
<dbReference type="CDD" id="cd04077">
    <property type="entry name" value="Peptidases_S8_PCSK9_ProteinaseK_like"/>
    <property type="match status" value="1"/>
</dbReference>
<dbReference type="PANTHER" id="PTHR43806">
    <property type="entry name" value="PEPTIDASE S8"/>
    <property type="match status" value="1"/>
</dbReference>
<evidence type="ECO:0000256" key="5">
    <source>
        <dbReference type="PROSITE-ProRule" id="PRU01240"/>
    </source>
</evidence>
<dbReference type="VEuPathDB" id="FungiDB:FUN_023168"/>
<dbReference type="InterPro" id="IPR022398">
    <property type="entry name" value="Peptidase_S8_His-AS"/>
</dbReference>
<accession>A0A2N0P0M2</accession>
<dbReference type="PROSITE" id="PS00138">
    <property type="entry name" value="SUBTILASE_SER"/>
    <property type="match status" value="1"/>
</dbReference>
<dbReference type="PROSITE" id="PS00137">
    <property type="entry name" value="SUBTILASE_HIS"/>
    <property type="match status" value="1"/>
</dbReference>
<feature type="chain" id="PRO_5014942565" evidence="6">
    <location>
        <begin position="22"/>
        <end position="540"/>
    </location>
</feature>
<evidence type="ECO:0000256" key="2">
    <source>
        <dbReference type="ARBA" id="ARBA00022670"/>
    </source>
</evidence>
<dbReference type="InterPro" id="IPR034193">
    <property type="entry name" value="PCSK9_ProteinaseK-like"/>
</dbReference>